<accession>A0A3E2H689</accession>
<feature type="active site" description="Proton donor" evidence="4">
    <location>
        <position position="57"/>
    </location>
</feature>
<reference evidence="8 9" key="1">
    <citation type="submission" date="2018-05" db="EMBL/GenBank/DDBJ databases">
        <title>Draft genome sequence of Scytalidium lignicola DSM 105466, a ubiquitous saprotrophic fungus.</title>
        <authorList>
            <person name="Buettner E."/>
            <person name="Gebauer A.M."/>
            <person name="Hofrichter M."/>
            <person name="Liers C."/>
            <person name="Kellner H."/>
        </authorList>
    </citation>
    <scope>NUCLEOTIDE SEQUENCE [LARGE SCALE GENOMIC DNA]</scope>
    <source>
        <strain evidence="8 9">DSM 105466</strain>
    </source>
</reference>
<gene>
    <name evidence="8" type="ORF">B7463_g7508</name>
</gene>
<evidence type="ECO:0000313" key="8">
    <source>
        <dbReference type="EMBL" id="RFU28807.1"/>
    </source>
</evidence>
<dbReference type="InterPro" id="IPR023210">
    <property type="entry name" value="NADP_OxRdtase_dom"/>
</dbReference>
<keyword evidence="2" id="KW-0521">NADP</keyword>
<dbReference type="PANTHER" id="PTHR43827">
    <property type="entry name" value="2,5-DIKETO-D-GLUCONIC ACID REDUCTASE"/>
    <property type="match status" value="1"/>
</dbReference>
<feature type="binding site" evidence="5">
    <location>
        <position position="116"/>
    </location>
    <ligand>
        <name>substrate</name>
    </ligand>
</feature>
<dbReference type="PRINTS" id="PR00069">
    <property type="entry name" value="ALDKETRDTASE"/>
</dbReference>
<name>A0A3E2H689_SCYLI</name>
<dbReference type="GO" id="GO:0016652">
    <property type="term" value="F:oxidoreductase activity, acting on NAD(P)H as acceptor"/>
    <property type="evidence" value="ECO:0007669"/>
    <property type="project" value="InterPro"/>
</dbReference>
<evidence type="ECO:0000256" key="2">
    <source>
        <dbReference type="ARBA" id="ARBA00022857"/>
    </source>
</evidence>
<dbReference type="AlphaFoldDB" id="A0A3E2H689"/>
<dbReference type="PROSITE" id="PS00062">
    <property type="entry name" value="ALDOKETO_REDUCTASE_2"/>
    <property type="match status" value="1"/>
</dbReference>
<feature type="domain" description="NADP-dependent oxidoreductase" evidence="7">
    <location>
        <begin position="19"/>
        <end position="274"/>
    </location>
</feature>
<evidence type="ECO:0000259" key="7">
    <source>
        <dbReference type="Pfam" id="PF00248"/>
    </source>
</evidence>
<dbReference type="Proteomes" id="UP000258309">
    <property type="component" value="Unassembled WGS sequence"/>
</dbReference>
<evidence type="ECO:0000256" key="6">
    <source>
        <dbReference type="PIRSR" id="PIRSR000097-3"/>
    </source>
</evidence>
<sequence>MSTLKLNDGSTIPLLAFGSGTALLKRSASTELDRGTVDTIKTAIRVGYRHLDTAEMYNTEAEMGAAIRESIMEGLVKREDLFVTTKVSSNFKEAQKAIDVSLQKLGLDYVDLYLLHSPYWTESKEDLQIAWAAMEAIKESGKARSIGVSNYDESHIQTTLATARIIPSINQIEYHPYLRHGNLLFFSQDHGNIAISAYGALSPVTRNMPGPLDDTLETLAAKYGVNKGMICLRWCINQNVVVITTSQKEERMKEYLGVFSFKLTQEEVREISEKGAECVHEELLPRVIQYYNRLKAQGASA</sequence>
<feature type="non-terminal residue" evidence="8">
    <location>
        <position position="1"/>
    </location>
</feature>
<proteinExistence type="inferred from homology"/>
<dbReference type="FunFam" id="3.20.20.100:FF:000002">
    <property type="entry name" value="2,5-diketo-D-gluconic acid reductase A"/>
    <property type="match status" value="1"/>
</dbReference>
<comment type="caution">
    <text evidence="8">The sequence shown here is derived from an EMBL/GenBank/DDBJ whole genome shotgun (WGS) entry which is preliminary data.</text>
</comment>
<dbReference type="InterPro" id="IPR044494">
    <property type="entry name" value="AKR3C2/3"/>
</dbReference>
<keyword evidence="9" id="KW-1185">Reference proteome</keyword>
<dbReference type="InterPro" id="IPR020471">
    <property type="entry name" value="AKR"/>
</dbReference>
<dbReference type="Gene3D" id="3.20.20.100">
    <property type="entry name" value="NADP-dependent oxidoreductase domain"/>
    <property type="match status" value="1"/>
</dbReference>
<dbReference type="PROSITE" id="PS00798">
    <property type="entry name" value="ALDOKETO_REDUCTASE_1"/>
    <property type="match status" value="1"/>
</dbReference>
<dbReference type="InterPro" id="IPR036812">
    <property type="entry name" value="NAD(P)_OxRdtase_dom_sf"/>
</dbReference>
<evidence type="ECO:0000256" key="3">
    <source>
        <dbReference type="ARBA" id="ARBA00023002"/>
    </source>
</evidence>
<feature type="site" description="Lowers pKa of active site Tyr" evidence="6">
    <location>
        <position position="86"/>
    </location>
</feature>
<dbReference type="OrthoDB" id="416253at2759"/>
<feature type="non-terminal residue" evidence="8">
    <location>
        <position position="301"/>
    </location>
</feature>
<dbReference type="PANTHER" id="PTHR43827:SF3">
    <property type="entry name" value="NADP-DEPENDENT OXIDOREDUCTASE DOMAIN-CONTAINING PROTEIN"/>
    <property type="match status" value="1"/>
</dbReference>
<protein>
    <recommendedName>
        <fullName evidence="7">NADP-dependent oxidoreductase domain-containing protein</fullName>
    </recommendedName>
</protein>
<dbReference type="PIRSF" id="PIRSF000097">
    <property type="entry name" value="AKR"/>
    <property type="match status" value="1"/>
</dbReference>
<dbReference type="STRING" id="5539.A0A3E2H689"/>
<evidence type="ECO:0000256" key="4">
    <source>
        <dbReference type="PIRSR" id="PIRSR000097-1"/>
    </source>
</evidence>
<dbReference type="EMBL" id="NCSJ02000149">
    <property type="protein sequence ID" value="RFU28807.1"/>
    <property type="molecule type" value="Genomic_DNA"/>
</dbReference>
<evidence type="ECO:0000256" key="1">
    <source>
        <dbReference type="ARBA" id="ARBA00007905"/>
    </source>
</evidence>
<evidence type="ECO:0000256" key="5">
    <source>
        <dbReference type="PIRSR" id="PIRSR000097-2"/>
    </source>
</evidence>
<dbReference type="Pfam" id="PF00248">
    <property type="entry name" value="Aldo_ket_red"/>
    <property type="match status" value="1"/>
</dbReference>
<dbReference type="CDD" id="cd19120">
    <property type="entry name" value="AKR_AKR3C2-3"/>
    <property type="match status" value="1"/>
</dbReference>
<keyword evidence="3" id="KW-0560">Oxidoreductase</keyword>
<comment type="similarity">
    <text evidence="1">Belongs to the aldo/keto reductase family.</text>
</comment>
<organism evidence="8 9">
    <name type="scientific">Scytalidium lignicola</name>
    <name type="common">Hyphomycete</name>
    <dbReference type="NCBI Taxonomy" id="5539"/>
    <lineage>
        <taxon>Eukaryota</taxon>
        <taxon>Fungi</taxon>
        <taxon>Dikarya</taxon>
        <taxon>Ascomycota</taxon>
        <taxon>Pezizomycotina</taxon>
        <taxon>Leotiomycetes</taxon>
        <taxon>Leotiomycetes incertae sedis</taxon>
        <taxon>Scytalidium</taxon>
    </lineage>
</organism>
<dbReference type="InterPro" id="IPR018170">
    <property type="entry name" value="Aldo/ket_reductase_CS"/>
</dbReference>
<dbReference type="GO" id="GO:0016616">
    <property type="term" value="F:oxidoreductase activity, acting on the CH-OH group of donors, NAD or NADP as acceptor"/>
    <property type="evidence" value="ECO:0007669"/>
    <property type="project" value="UniProtKB-ARBA"/>
</dbReference>
<dbReference type="SUPFAM" id="SSF51430">
    <property type="entry name" value="NAD(P)-linked oxidoreductase"/>
    <property type="match status" value="1"/>
</dbReference>
<dbReference type="OMA" id="IPEDMFV"/>
<evidence type="ECO:0000313" key="9">
    <source>
        <dbReference type="Proteomes" id="UP000258309"/>
    </source>
</evidence>